<dbReference type="GeneID" id="36579053"/>
<dbReference type="EMBL" id="KZ613895">
    <property type="protein sequence ID" value="PMD52980.1"/>
    <property type="molecule type" value="Genomic_DNA"/>
</dbReference>
<dbReference type="RefSeq" id="XP_024729884.1">
    <property type="nucleotide sequence ID" value="XM_024870971.1"/>
</dbReference>
<dbReference type="OrthoDB" id="10603662at2759"/>
<evidence type="ECO:0000313" key="2">
    <source>
        <dbReference type="EMBL" id="PMD52980.1"/>
    </source>
</evidence>
<dbReference type="InParanoid" id="A0A2J6SQF7"/>
<keyword evidence="3" id="KW-1185">Reference proteome</keyword>
<reference evidence="2 3" key="1">
    <citation type="submission" date="2016-04" db="EMBL/GenBank/DDBJ databases">
        <title>A degradative enzymes factory behind the ericoid mycorrhizal symbiosis.</title>
        <authorList>
            <consortium name="DOE Joint Genome Institute"/>
            <person name="Martino E."/>
            <person name="Morin E."/>
            <person name="Grelet G."/>
            <person name="Kuo A."/>
            <person name="Kohler A."/>
            <person name="Daghino S."/>
            <person name="Barry K."/>
            <person name="Choi C."/>
            <person name="Cichocki N."/>
            <person name="Clum A."/>
            <person name="Copeland A."/>
            <person name="Hainaut M."/>
            <person name="Haridas S."/>
            <person name="Labutti K."/>
            <person name="Lindquist E."/>
            <person name="Lipzen A."/>
            <person name="Khouja H.-R."/>
            <person name="Murat C."/>
            <person name="Ohm R."/>
            <person name="Olson A."/>
            <person name="Spatafora J."/>
            <person name="Veneault-Fourrey C."/>
            <person name="Henrissat B."/>
            <person name="Grigoriev I."/>
            <person name="Martin F."/>
            <person name="Perotto S."/>
        </authorList>
    </citation>
    <scope>NUCLEOTIDE SEQUENCE [LARGE SCALE GENOMIC DNA]</scope>
    <source>
        <strain evidence="2 3">E</strain>
    </source>
</reference>
<protein>
    <submittedName>
        <fullName evidence="2">Uncharacterized protein</fullName>
    </submittedName>
</protein>
<feature type="region of interest" description="Disordered" evidence="1">
    <location>
        <begin position="1"/>
        <end position="23"/>
    </location>
</feature>
<evidence type="ECO:0000256" key="1">
    <source>
        <dbReference type="SAM" id="MobiDB-lite"/>
    </source>
</evidence>
<dbReference type="AlphaFoldDB" id="A0A2J6SQF7"/>
<name>A0A2J6SQF7_9HELO</name>
<evidence type="ECO:0000313" key="3">
    <source>
        <dbReference type="Proteomes" id="UP000235371"/>
    </source>
</evidence>
<dbReference type="Proteomes" id="UP000235371">
    <property type="component" value="Unassembled WGS sequence"/>
</dbReference>
<organism evidence="2 3">
    <name type="scientific">Hyaloscypha bicolor E</name>
    <dbReference type="NCBI Taxonomy" id="1095630"/>
    <lineage>
        <taxon>Eukaryota</taxon>
        <taxon>Fungi</taxon>
        <taxon>Dikarya</taxon>
        <taxon>Ascomycota</taxon>
        <taxon>Pezizomycotina</taxon>
        <taxon>Leotiomycetes</taxon>
        <taxon>Helotiales</taxon>
        <taxon>Hyaloscyphaceae</taxon>
        <taxon>Hyaloscypha</taxon>
        <taxon>Hyaloscypha bicolor</taxon>
    </lineage>
</organism>
<accession>A0A2J6SQF7</accession>
<proteinExistence type="predicted"/>
<sequence>MAANMSAGKLGPPDSSDAPPTPLEARSVHTTRIIESHLTWVAKQNRHRQNSRFLMESPPPDIGVGAAEPHLPDFFSRQGFFCPRARSFPALESPAFAVFSEHVSSPNKKNATPQFPAQHPVRSLQRCFAHHSRSVGTWPLFSARHRYGGYSSYPNLPPG</sequence>
<gene>
    <name evidence="2" type="ORF">K444DRAFT_195421</name>
</gene>